<dbReference type="InterPro" id="IPR035906">
    <property type="entry name" value="MetI-like_sf"/>
</dbReference>
<evidence type="ECO:0000256" key="4">
    <source>
        <dbReference type="ARBA" id="ARBA00022692"/>
    </source>
</evidence>
<dbReference type="PANTHER" id="PTHR43386:SF1">
    <property type="entry name" value="D,D-DIPEPTIDE TRANSPORT SYSTEM PERMEASE PROTEIN DDPC-RELATED"/>
    <property type="match status" value="1"/>
</dbReference>
<comment type="caution">
    <text evidence="9">The sequence shown here is derived from an EMBL/GenBank/DDBJ whole genome shotgun (WGS) entry which is preliminary data.</text>
</comment>
<dbReference type="CDD" id="cd06261">
    <property type="entry name" value="TM_PBP2"/>
    <property type="match status" value="1"/>
</dbReference>
<feature type="domain" description="ABC transmembrane type-1" evidence="8">
    <location>
        <begin position="98"/>
        <end position="287"/>
    </location>
</feature>
<dbReference type="InterPro" id="IPR050366">
    <property type="entry name" value="BP-dependent_transpt_permease"/>
</dbReference>
<organism evidence="9 10">
    <name type="scientific">Alicyclobacillus fodiniaquatilis</name>
    <dbReference type="NCBI Taxonomy" id="1661150"/>
    <lineage>
        <taxon>Bacteria</taxon>
        <taxon>Bacillati</taxon>
        <taxon>Bacillota</taxon>
        <taxon>Bacilli</taxon>
        <taxon>Bacillales</taxon>
        <taxon>Alicyclobacillaceae</taxon>
        <taxon>Alicyclobacillus</taxon>
    </lineage>
</organism>
<dbReference type="PANTHER" id="PTHR43386">
    <property type="entry name" value="OLIGOPEPTIDE TRANSPORT SYSTEM PERMEASE PROTEIN APPC"/>
    <property type="match status" value="1"/>
</dbReference>
<evidence type="ECO:0000256" key="2">
    <source>
        <dbReference type="ARBA" id="ARBA00022448"/>
    </source>
</evidence>
<comment type="subcellular location">
    <subcellularLocation>
        <location evidence="1 7">Cell membrane</location>
        <topology evidence="1 7">Multi-pass membrane protein</topology>
    </subcellularLocation>
</comment>
<gene>
    <name evidence="9" type="ORF">ACFSB2_01830</name>
</gene>
<feature type="transmembrane region" description="Helical" evidence="7">
    <location>
        <begin position="100"/>
        <end position="129"/>
    </location>
</feature>
<keyword evidence="3" id="KW-1003">Cell membrane</keyword>
<dbReference type="RefSeq" id="WP_377940871.1">
    <property type="nucleotide sequence ID" value="NZ_JBHUCX010000005.1"/>
</dbReference>
<dbReference type="InterPro" id="IPR025966">
    <property type="entry name" value="OppC_N"/>
</dbReference>
<sequence>MANDATAASLGKAAPSHERKRKFKKSLKQYPMLYIGGSIVLIVALSAILAPWISPHDPTEIFYGALNNQGVPAGPSAKFPLGADSIGRDVLSRVLWGGRISLLIGLVAMIINMVVGVVLGLIAGAFGGWIDALVMRITDMVLAFPFLLFALALVAILGASLWNILFAIGVLGWGVMARVVRGQVLQVRELEYVHAARALGASEWRIMFRIILPNVFGPVIVLSTLNVGSNILTAAGLSFLGLGIKPPTPDWGGMIQEGLTTYAYAPYEMYSAGIALVITVVGFNLLGDGLRDILDPHSATR</sequence>
<reference evidence="10" key="1">
    <citation type="journal article" date="2019" name="Int. J. Syst. Evol. Microbiol.">
        <title>The Global Catalogue of Microorganisms (GCM) 10K type strain sequencing project: providing services to taxonomists for standard genome sequencing and annotation.</title>
        <authorList>
            <consortium name="The Broad Institute Genomics Platform"/>
            <consortium name="The Broad Institute Genome Sequencing Center for Infectious Disease"/>
            <person name="Wu L."/>
            <person name="Ma J."/>
        </authorList>
    </citation>
    <scope>NUCLEOTIDE SEQUENCE [LARGE SCALE GENOMIC DNA]</scope>
    <source>
        <strain evidence="10">CGMCC 1.12286</strain>
    </source>
</reference>
<feature type="transmembrane region" description="Helical" evidence="7">
    <location>
        <begin position="30"/>
        <end position="53"/>
    </location>
</feature>
<keyword evidence="10" id="KW-1185">Reference proteome</keyword>
<dbReference type="SUPFAM" id="SSF161098">
    <property type="entry name" value="MetI-like"/>
    <property type="match status" value="1"/>
</dbReference>
<proteinExistence type="inferred from homology"/>
<accession>A0ABW4JDS3</accession>
<dbReference type="Gene3D" id="1.10.3720.10">
    <property type="entry name" value="MetI-like"/>
    <property type="match status" value="1"/>
</dbReference>
<dbReference type="Proteomes" id="UP001597079">
    <property type="component" value="Unassembled WGS sequence"/>
</dbReference>
<feature type="transmembrane region" description="Helical" evidence="7">
    <location>
        <begin position="215"/>
        <end position="244"/>
    </location>
</feature>
<protein>
    <submittedName>
        <fullName evidence="9">ABC transporter permease</fullName>
    </submittedName>
</protein>
<evidence type="ECO:0000256" key="1">
    <source>
        <dbReference type="ARBA" id="ARBA00004651"/>
    </source>
</evidence>
<keyword evidence="5 7" id="KW-1133">Transmembrane helix</keyword>
<comment type="similarity">
    <text evidence="7">Belongs to the binding-protein-dependent transport system permease family.</text>
</comment>
<dbReference type="InterPro" id="IPR000515">
    <property type="entry name" value="MetI-like"/>
</dbReference>
<evidence type="ECO:0000256" key="3">
    <source>
        <dbReference type="ARBA" id="ARBA00022475"/>
    </source>
</evidence>
<dbReference type="Pfam" id="PF12911">
    <property type="entry name" value="OppC_N"/>
    <property type="match status" value="1"/>
</dbReference>
<dbReference type="EMBL" id="JBHUCX010000005">
    <property type="protein sequence ID" value="MFD1673463.1"/>
    <property type="molecule type" value="Genomic_DNA"/>
</dbReference>
<evidence type="ECO:0000313" key="9">
    <source>
        <dbReference type="EMBL" id="MFD1673463.1"/>
    </source>
</evidence>
<keyword evidence="6 7" id="KW-0472">Membrane</keyword>
<feature type="transmembrane region" description="Helical" evidence="7">
    <location>
        <begin position="264"/>
        <end position="286"/>
    </location>
</feature>
<feature type="transmembrane region" description="Helical" evidence="7">
    <location>
        <begin position="164"/>
        <end position="180"/>
    </location>
</feature>
<evidence type="ECO:0000313" key="10">
    <source>
        <dbReference type="Proteomes" id="UP001597079"/>
    </source>
</evidence>
<feature type="transmembrane region" description="Helical" evidence="7">
    <location>
        <begin position="141"/>
        <end position="158"/>
    </location>
</feature>
<dbReference type="PROSITE" id="PS50928">
    <property type="entry name" value="ABC_TM1"/>
    <property type="match status" value="1"/>
</dbReference>
<dbReference type="Pfam" id="PF00528">
    <property type="entry name" value="BPD_transp_1"/>
    <property type="match status" value="1"/>
</dbReference>
<keyword evidence="2 7" id="KW-0813">Transport</keyword>
<name>A0ABW4JDS3_9BACL</name>
<evidence type="ECO:0000256" key="5">
    <source>
        <dbReference type="ARBA" id="ARBA00022989"/>
    </source>
</evidence>
<evidence type="ECO:0000256" key="7">
    <source>
        <dbReference type="RuleBase" id="RU363032"/>
    </source>
</evidence>
<evidence type="ECO:0000256" key="6">
    <source>
        <dbReference type="ARBA" id="ARBA00023136"/>
    </source>
</evidence>
<evidence type="ECO:0000259" key="8">
    <source>
        <dbReference type="PROSITE" id="PS50928"/>
    </source>
</evidence>
<keyword evidence="4 7" id="KW-0812">Transmembrane</keyword>